<protein>
    <recommendedName>
        <fullName evidence="4">Poly(A) polymerase RNA-binding domain-containing protein</fullName>
    </recommendedName>
</protein>
<evidence type="ECO:0000259" key="4">
    <source>
        <dbReference type="Pfam" id="PF04926"/>
    </source>
</evidence>
<dbReference type="GO" id="GO:0005524">
    <property type="term" value="F:ATP binding"/>
    <property type="evidence" value="ECO:0007669"/>
    <property type="project" value="UniProtKB-KW"/>
</dbReference>
<evidence type="ECO:0000256" key="1">
    <source>
        <dbReference type="ARBA" id="ARBA00022679"/>
    </source>
</evidence>
<dbReference type="Gene3D" id="3.30.70.590">
    <property type="entry name" value="Poly(A) polymerase predicted RNA binding domain"/>
    <property type="match status" value="1"/>
</dbReference>
<dbReference type="GO" id="GO:0003723">
    <property type="term" value="F:RNA binding"/>
    <property type="evidence" value="ECO:0007669"/>
    <property type="project" value="InterPro"/>
</dbReference>
<evidence type="ECO:0000256" key="3">
    <source>
        <dbReference type="ARBA" id="ARBA00022840"/>
    </source>
</evidence>
<dbReference type="Pfam" id="PF04926">
    <property type="entry name" value="PAP_RNA-bind"/>
    <property type="match status" value="1"/>
</dbReference>
<dbReference type="AlphaFoldDB" id="A0A6V7TSX7"/>
<comment type="caution">
    <text evidence="5">The sequence shown here is derived from an EMBL/GenBank/DDBJ whole genome shotgun (WGS) entry which is preliminary data.</text>
</comment>
<dbReference type="GO" id="GO:0031123">
    <property type="term" value="P:RNA 3'-end processing"/>
    <property type="evidence" value="ECO:0007669"/>
    <property type="project" value="InterPro"/>
</dbReference>
<organism evidence="5 6">
    <name type="scientific">Meloidogyne enterolobii</name>
    <name type="common">Root-knot nematode worm</name>
    <name type="synonym">Meloidogyne mayaguensis</name>
    <dbReference type="NCBI Taxonomy" id="390850"/>
    <lineage>
        <taxon>Eukaryota</taxon>
        <taxon>Metazoa</taxon>
        <taxon>Ecdysozoa</taxon>
        <taxon>Nematoda</taxon>
        <taxon>Chromadorea</taxon>
        <taxon>Rhabditida</taxon>
        <taxon>Tylenchina</taxon>
        <taxon>Tylenchomorpha</taxon>
        <taxon>Tylenchoidea</taxon>
        <taxon>Meloidogynidae</taxon>
        <taxon>Meloidogyninae</taxon>
        <taxon>Meloidogyne</taxon>
    </lineage>
</organism>
<name>A0A6V7TSX7_MELEN</name>
<feature type="domain" description="Poly(A) polymerase RNA-binding" evidence="4">
    <location>
        <begin position="41"/>
        <end position="118"/>
    </location>
</feature>
<dbReference type="GO" id="GO:0016779">
    <property type="term" value="F:nucleotidyltransferase activity"/>
    <property type="evidence" value="ECO:0007669"/>
    <property type="project" value="InterPro"/>
</dbReference>
<dbReference type="InterPro" id="IPR011068">
    <property type="entry name" value="NuclTrfase_I-like_C"/>
</dbReference>
<reference evidence="5 6" key="1">
    <citation type="submission" date="2020-08" db="EMBL/GenBank/DDBJ databases">
        <authorList>
            <person name="Koutsovoulos G."/>
            <person name="Danchin GJ E."/>
        </authorList>
    </citation>
    <scope>NUCLEOTIDE SEQUENCE [LARGE SCALE GENOMIC DNA]</scope>
</reference>
<sequence>MHFCVFLHENSYLTIKKLNKIKNENEITLALKELIGTENKFIQKYKHFMLISCISENNKNLEKFCFFIESTIRIQLINLIIENINLRYTHFWEEPINKCFVENGKKFVEKMENGSICKFWLVGIEMEETNELNESIKVEKFSEEIRERIPKILKNDRNNIQTFYLSQNDLLLLD</sequence>
<keyword evidence="3" id="KW-0067">ATP-binding</keyword>
<dbReference type="Proteomes" id="UP000580250">
    <property type="component" value="Unassembled WGS sequence"/>
</dbReference>
<evidence type="ECO:0000256" key="2">
    <source>
        <dbReference type="ARBA" id="ARBA00022741"/>
    </source>
</evidence>
<evidence type="ECO:0000313" key="6">
    <source>
        <dbReference type="Proteomes" id="UP000580250"/>
    </source>
</evidence>
<dbReference type="SUPFAM" id="SSF55003">
    <property type="entry name" value="PAP/Archaeal CCA-adding enzyme, C-terminal domain"/>
    <property type="match status" value="1"/>
</dbReference>
<dbReference type="InterPro" id="IPR007010">
    <property type="entry name" value="PolA_pol_RNA-bd_dom"/>
</dbReference>
<keyword evidence="2" id="KW-0547">Nucleotide-binding</keyword>
<proteinExistence type="predicted"/>
<keyword evidence="1" id="KW-0808">Transferase</keyword>
<gene>
    <name evidence="5" type="ORF">MENT_LOCUS3546</name>
</gene>
<evidence type="ECO:0000313" key="5">
    <source>
        <dbReference type="EMBL" id="CAD2132094.1"/>
    </source>
</evidence>
<dbReference type="EMBL" id="CAJEWN010000011">
    <property type="protein sequence ID" value="CAD2132094.1"/>
    <property type="molecule type" value="Genomic_DNA"/>
</dbReference>
<accession>A0A6V7TSX7</accession>